<evidence type="ECO:0000313" key="2">
    <source>
        <dbReference type="Proteomes" id="UP000324222"/>
    </source>
</evidence>
<accession>A0A5B7EKL1</accession>
<reference evidence="1 2" key="1">
    <citation type="submission" date="2019-05" db="EMBL/GenBank/DDBJ databases">
        <title>Another draft genome of Portunus trituberculatus and its Hox gene families provides insights of decapod evolution.</title>
        <authorList>
            <person name="Jeong J.-H."/>
            <person name="Song I."/>
            <person name="Kim S."/>
            <person name="Choi T."/>
            <person name="Kim D."/>
            <person name="Ryu S."/>
            <person name="Kim W."/>
        </authorList>
    </citation>
    <scope>NUCLEOTIDE SEQUENCE [LARGE SCALE GENOMIC DNA]</scope>
    <source>
        <tissue evidence="1">Muscle</tissue>
    </source>
</reference>
<dbReference type="AlphaFoldDB" id="A0A5B7EKL1"/>
<name>A0A5B7EKL1_PORTR</name>
<comment type="caution">
    <text evidence="1">The sequence shown here is derived from an EMBL/GenBank/DDBJ whole genome shotgun (WGS) entry which is preliminary data.</text>
</comment>
<gene>
    <name evidence="1" type="ORF">E2C01_028153</name>
</gene>
<dbReference type="EMBL" id="VSRR010003121">
    <property type="protein sequence ID" value="MPC34752.1"/>
    <property type="molecule type" value="Genomic_DNA"/>
</dbReference>
<evidence type="ECO:0000313" key="1">
    <source>
        <dbReference type="EMBL" id="MPC34752.1"/>
    </source>
</evidence>
<keyword evidence="2" id="KW-1185">Reference proteome</keyword>
<protein>
    <submittedName>
        <fullName evidence="1">Uncharacterized protein</fullName>
    </submittedName>
</protein>
<organism evidence="1 2">
    <name type="scientific">Portunus trituberculatus</name>
    <name type="common">Swimming crab</name>
    <name type="synonym">Neptunus trituberculatus</name>
    <dbReference type="NCBI Taxonomy" id="210409"/>
    <lineage>
        <taxon>Eukaryota</taxon>
        <taxon>Metazoa</taxon>
        <taxon>Ecdysozoa</taxon>
        <taxon>Arthropoda</taxon>
        <taxon>Crustacea</taxon>
        <taxon>Multicrustacea</taxon>
        <taxon>Malacostraca</taxon>
        <taxon>Eumalacostraca</taxon>
        <taxon>Eucarida</taxon>
        <taxon>Decapoda</taxon>
        <taxon>Pleocyemata</taxon>
        <taxon>Brachyura</taxon>
        <taxon>Eubrachyura</taxon>
        <taxon>Portunoidea</taxon>
        <taxon>Portunidae</taxon>
        <taxon>Portuninae</taxon>
        <taxon>Portunus</taxon>
    </lineage>
</organism>
<sequence length="69" mass="7859">MMTAIKLINHKYSIFTSNNTLPRGKQSSESGSYLIERRFGCALFPLTNSKMFFSTSTPHFQTFLCDITT</sequence>
<proteinExistence type="predicted"/>
<dbReference type="Proteomes" id="UP000324222">
    <property type="component" value="Unassembled WGS sequence"/>
</dbReference>